<evidence type="ECO:0000256" key="3">
    <source>
        <dbReference type="ARBA" id="ARBA00023002"/>
    </source>
</evidence>
<dbReference type="GO" id="GO:0016491">
    <property type="term" value="F:oxidoreductase activity"/>
    <property type="evidence" value="ECO:0007669"/>
    <property type="project" value="UniProtKB-KW"/>
</dbReference>
<dbReference type="GO" id="GO:0071949">
    <property type="term" value="F:FAD binding"/>
    <property type="evidence" value="ECO:0007669"/>
    <property type="project" value="InterPro"/>
</dbReference>
<evidence type="ECO:0000313" key="6">
    <source>
        <dbReference type="Proteomes" id="UP000264541"/>
    </source>
</evidence>
<dbReference type="InterPro" id="IPR036318">
    <property type="entry name" value="FAD-bd_PCMH-like_sf"/>
</dbReference>
<dbReference type="SUPFAM" id="SSF56176">
    <property type="entry name" value="FAD-binding/transporter-associated domain-like"/>
    <property type="match status" value="1"/>
</dbReference>
<organism evidence="5 6">
    <name type="scientific">Peribacillus saganii</name>
    <dbReference type="NCBI Taxonomy" id="2303992"/>
    <lineage>
        <taxon>Bacteria</taxon>
        <taxon>Bacillati</taxon>
        <taxon>Bacillota</taxon>
        <taxon>Bacilli</taxon>
        <taxon>Bacillales</taxon>
        <taxon>Bacillaceae</taxon>
        <taxon>Peribacillus</taxon>
    </lineage>
</organism>
<dbReference type="InterPro" id="IPR005107">
    <property type="entry name" value="CO_DH_flav_C"/>
</dbReference>
<gene>
    <name evidence="5" type="ORF">D0469_06045</name>
</gene>
<keyword evidence="2" id="KW-0274">FAD</keyword>
<dbReference type="EMBL" id="QVTE01000015">
    <property type="protein sequence ID" value="RFU70492.1"/>
    <property type="molecule type" value="Genomic_DNA"/>
</dbReference>
<dbReference type="SUPFAM" id="SSF55447">
    <property type="entry name" value="CO dehydrogenase flavoprotein C-terminal domain-like"/>
    <property type="match status" value="1"/>
</dbReference>
<keyword evidence="6" id="KW-1185">Reference proteome</keyword>
<protein>
    <submittedName>
        <fullName evidence="5">Xanthine dehydrogenase family protein subunit M</fullName>
    </submittedName>
</protein>
<dbReference type="InterPro" id="IPR016169">
    <property type="entry name" value="FAD-bd_PCMH_sub2"/>
</dbReference>
<name>A0A372LRS7_9BACI</name>
<reference evidence="5 6" key="1">
    <citation type="submission" date="2018-08" db="EMBL/GenBank/DDBJ databases">
        <title>Bacillus chawlae sp. nov., Bacillus glennii sp. nov., and Bacillus saganii sp. nov. Isolated from the Vehicle Assembly Building at Kennedy Space Center where the Viking Spacecraft were Assembled.</title>
        <authorList>
            <person name="Seuylemezian A."/>
            <person name="Vaishampayan P."/>
        </authorList>
    </citation>
    <scope>NUCLEOTIDE SEQUENCE [LARGE SCALE GENOMIC DNA]</scope>
    <source>
        <strain evidence="5 6">V47-23a</strain>
    </source>
</reference>
<sequence length="298" mass="32907">MEVISMKPPKFSYLRPNDLAEALDLLAEYGEDAKIMSGGQSLIPLLNMRLSTPRYIIDIGRVKELHGIKEEEDAIVIGGMTRHVDVEKSELIKEKCPLLTEGIRWVGHTQIRSRGTIGGSIAHADPSAELPCILTALRGEIVVASKEDEFTLTPEEFFLSYLLTSLEPDQLIKGIRFPKLNKNSGYAFEEVARRHGDFALVEVAAVINLDKDGKVAEAQIALGGANAVPFVPLETEEFLIGKEPNETILKEAATLQLEDLDPEGDIHGSKEYRRYLTGVLLQRALHTAVKRAREGVVV</sequence>
<comment type="caution">
    <text evidence="5">The sequence shown here is derived from an EMBL/GenBank/DDBJ whole genome shotgun (WGS) entry which is preliminary data.</text>
</comment>
<keyword evidence="1" id="KW-0285">Flavoprotein</keyword>
<proteinExistence type="predicted"/>
<dbReference type="PANTHER" id="PTHR42659:SF2">
    <property type="entry name" value="XANTHINE DEHYDROGENASE SUBUNIT C-RELATED"/>
    <property type="match status" value="1"/>
</dbReference>
<dbReference type="Proteomes" id="UP000264541">
    <property type="component" value="Unassembled WGS sequence"/>
</dbReference>
<evidence type="ECO:0000256" key="2">
    <source>
        <dbReference type="ARBA" id="ARBA00022827"/>
    </source>
</evidence>
<dbReference type="InterPro" id="IPR036683">
    <property type="entry name" value="CO_DH_flav_C_dom_sf"/>
</dbReference>
<dbReference type="Pfam" id="PF00941">
    <property type="entry name" value="FAD_binding_5"/>
    <property type="match status" value="1"/>
</dbReference>
<evidence type="ECO:0000256" key="1">
    <source>
        <dbReference type="ARBA" id="ARBA00022630"/>
    </source>
</evidence>
<dbReference type="InterPro" id="IPR002346">
    <property type="entry name" value="Mopterin_DH_FAD-bd"/>
</dbReference>
<keyword evidence="3" id="KW-0560">Oxidoreductase</keyword>
<dbReference type="InterPro" id="IPR016166">
    <property type="entry name" value="FAD-bd_PCMH"/>
</dbReference>
<dbReference type="Gene3D" id="3.30.390.50">
    <property type="entry name" value="CO dehydrogenase flavoprotein, C-terminal domain"/>
    <property type="match status" value="1"/>
</dbReference>
<dbReference type="AlphaFoldDB" id="A0A372LRS7"/>
<dbReference type="PROSITE" id="PS51387">
    <property type="entry name" value="FAD_PCMH"/>
    <property type="match status" value="1"/>
</dbReference>
<feature type="domain" description="FAD-binding PCMH-type" evidence="4">
    <location>
        <begin position="6"/>
        <end position="182"/>
    </location>
</feature>
<evidence type="ECO:0000313" key="5">
    <source>
        <dbReference type="EMBL" id="RFU70492.1"/>
    </source>
</evidence>
<dbReference type="Gene3D" id="3.30.43.10">
    <property type="entry name" value="Uridine Diphospho-n-acetylenolpyruvylglucosamine Reductase, domain 2"/>
    <property type="match status" value="1"/>
</dbReference>
<dbReference type="Pfam" id="PF03450">
    <property type="entry name" value="CO_deh_flav_C"/>
    <property type="match status" value="1"/>
</dbReference>
<accession>A0A372LRS7</accession>
<dbReference type="InterPro" id="IPR016167">
    <property type="entry name" value="FAD-bd_PCMH_sub1"/>
</dbReference>
<dbReference type="Gene3D" id="3.30.465.10">
    <property type="match status" value="1"/>
</dbReference>
<evidence type="ECO:0000259" key="4">
    <source>
        <dbReference type="PROSITE" id="PS51387"/>
    </source>
</evidence>
<dbReference type="SMART" id="SM01092">
    <property type="entry name" value="CO_deh_flav_C"/>
    <property type="match status" value="1"/>
</dbReference>
<dbReference type="InterPro" id="IPR051312">
    <property type="entry name" value="Diverse_Substr_Oxidored"/>
</dbReference>
<dbReference type="PANTHER" id="PTHR42659">
    <property type="entry name" value="XANTHINE DEHYDROGENASE SUBUNIT C-RELATED"/>
    <property type="match status" value="1"/>
</dbReference>